<dbReference type="OrthoDB" id="7583178at2"/>
<dbReference type="Proteomes" id="UP000282971">
    <property type="component" value="Unassembled WGS sequence"/>
</dbReference>
<protein>
    <submittedName>
        <fullName evidence="1">Uncharacterized protein</fullName>
    </submittedName>
</protein>
<name>A0A437LYU3_9SPHN</name>
<dbReference type="AlphaFoldDB" id="A0A437LYU3"/>
<sequence>MLVVLQQLHAELLLRIEALGVETRRPRPDMPMVNAARLALTRASSARTAHLEGKVYPALLAVEPDPAIVELRQTGRGRQAVSSDHISHWTTREIEANWAAYCAASQSMRAWMKERISLEQALLYPALTRQFGNE</sequence>
<dbReference type="RefSeq" id="WP_127745743.1">
    <property type="nucleotide sequence ID" value="NZ_SACN01000003.1"/>
</dbReference>
<proteinExistence type="predicted"/>
<reference evidence="1 2" key="1">
    <citation type="submission" date="2019-01" db="EMBL/GenBank/DDBJ databases">
        <authorList>
            <person name="Chen W.-M."/>
        </authorList>
    </citation>
    <scope>NUCLEOTIDE SEQUENCE [LARGE SCALE GENOMIC DNA]</scope>
    <source>
        <strain evidence="1 2">CCP-7</strain>
    </source>
</reference>
<organism evidence="1 2">
    <name type="scientific">Sphingomonas crocodyli</name>
    <dbReference type="NCBI Taxonomy" id="1979270"/>
    <lineage>
        <taxon>Bacteria</taxon>
        <taxon>Pseudomonadati</taxon>
        <taxon>Pseudomonadota</taxon>
        <taxon>Alphaproteobacteria</taxon>
        <taxon>Sphingomonadales</taxon>
        <taxon>Sphingomonadaceae</taxon>
        <taxon>Sphingomonas</taxon>
    </lineage>
</organism>
<comment type="caution">
    <text evidence="1">The sequence shown here is derived from an EMBL/GenBank/DDBJ whole genome shotgun (WGS) entry which is preliminary data.</text>
</comment>
<evidence type="ECO:0000313" key="2">
    <source>
        <dbReference type="Proteomes" id="UP000282971"/>
    </source>
</evidence>
<evidence type="ECO:0000313" key="1">
    <source>
        <dbReference type="EMBL" id="RVT90484.1"/>
    </source>
</evidence>
<accession>A0A437LYU3</accession>
<keyword evidence="2" id="KW-1185">Reference proteome</keyword>
<dbReference type="EMBL" id="SACN01000003">
    <property type="protein sequence ID" value="RVT90484.1"/>
    <property type="molecule type" value="Genomic_DNA"/>
</dbReference>
<gene>
    <name evidence="1" type="ORF">EOD43_19735</name>
</gene>